<comment type="caution">
    <text evidence="3">The sequence shown here is derived from an EMBL/GenBank/DDBJ whole genome shotgun (WGS) entry which is preliminary data.</text>
</comment>
<dbReference type="Proteomes" id="UP001501470">
    <property type="component" value="Unassembled WGS sequence"/>
</dbReference>
<gene>
    <name evidence="3" type="ORF">GCM10009827_064280</name>
</gene>
<dbReference type="InterPro" id="IPR006311">
    <property type="entry name" value="TAT_signal"/>
</dbReference>
<proteinExistence type="predicted"/>
<feature type="chain" id="PRO_5045629697" description="Ricin B lectin domain-containing protein" evidence="1">
    <location>
        <begin position="33"/>
        <end position="185"/>
    </location>
</feature>
<evidence type="ECO:0000259" key="2">
    <source>
        <dbReference type="Pfam" id="PF14200"/>
    </source>
</evidence>
<organism evidence="3 4">
    <name type="scientific">Dactylosporangium maewongense</name>
    <dbReference type="NCBI Taxonomy" id="634393"/>
    <lineage>
        <taxon>Bacteria</taxon>
        <taxon>Bacillati</taxon>
        <taxon>Actinomycetota</taxon>
        <taxon>Actinomycetes</taxon>
        <taxon>Micromonosporales</taxon>
        <taxon>Micromonosporaceae</taxon>
        <taxon>Dactylosporangium</taxon>
    </lineage>
</organism>
<sequence length="185" mass="19104">MRLSLRKVLGGLAATVALMGMTLVLSGAPAAAAPAEKAAPLAAGVFRPIKNVGNGMCLQPASTAEFAAIVQQPCVAGSIAQGWQTVSLGGTKYRFLNQLSGYCFDAFDGALNNARLLQGTCVAISNEEFNTGSTLPNVVQIQSRVGFRDTGYCVDVPGGSAAAGLAMQIYRCNGTLAQRWVVGFA</sequence>
<accession>A0ABP4M467</accession>
<name>A0ABP4M467_9ACTN</name>
<keyword evidence="4" id="KW-1185">Reference proteome</keyword>
<dbReference type="CDD" id="cd00161">
    <property type="entry name" value="beta-trefoil_Ricin-like"/>
    <property type="match status" value="1"/>
</dbReference>
<evidence type="ECO:0000313" key="3">
    <source>
        <dbReference type="EMBL" id="GAA1536772.1"/>
    </source>
</evidence>
<reference evidence="4" key="1">
    <citation type="journal article" date="2019" name="Int. J. Syst. Evol. Microbiol.">
        <title>The Global Catalogue of Microorganisms (GCM) 10K type strain sequencing project: providing services to taxonomists for standard genome sequencing and annotation.</title>
        <authorList>
            <consortium name="The Broad Institute Genomics Platform"/>
            <consortium name="The Broad Institute Genome Sequencing Center for Infectious Disease"/>
            <person name="Wu L."/>
            <person name="Ma J."/>
        </authorList>
    </citation>
    <scope>NUCLEOTIDE SEQUENCE [LARGE SCALE GENOMIC DNA]</scope>
    <source>
        <strain evidence="4">JCM 15933</strain>
    </source>
</reference>
<dbReference type="PROSITE" id="PS50231">
    <property type="entry name" value="RICIN_B_LECTIN"/>
    <property type="match status" value="1"/>
</dbReference>
<feature type="signal peptide" evidence="1">
    <location>
        <begin position="1"/>
        <end position="32"/>
    </location>
</feature>
<dbReference type="Gene3D" id="2.80.10.50">
    <property type="match status" value="1"/>
</dbReference>
<dbReference type="PROSITE" id="PS51318">
    <property type="entry name" value="TAT"/>
    <property type="match status" value="1"/>
</dbReference>
<dbReference type="InterPro" id="IPR000772">
    <property type="entry name" value="Ricin_B_lectin"/>
</dbReference>
<evidence type="ECO:0000256" key="1">
    <source>
        <dbReference type="SAM" id="SignalP"/>
    </source>
</evidence>
<dbReference type="Pfam" id="PF14200">
    <property type="entry name" value="RicinB_lectin_2"/>
    <property type="match status" value="1"/>
</dbReference>
<dbReference type="EMBL" id="BAAAQD010000014">
    <property type="protein sequence ID" value="GAA1536772.1"/>
    <property type="molecule type" value="Genomic_DNA"/>
</dbReference>
<dbReference type="SUPFAM" id="SSF50370">
    <property type="entry name" value="Ricin B-like lectins"/>
    <property type="match status" value="1"/>
</dbReference>
<keyword evidence="1" id="KW-0732">Signal</keyword>
<dbReference type="InterPro" id="IPR035992">
    <property type="entry name" value="Ricin_B-like_lectins"/>
</dbReference>
<feature type="domain" description="Ricin B lectin" evidence="2">
    <location>
        <begin position="49"/>
        <end position="116"/>
    </location>
</feature>
<protein>
    <recommendedName>
        <fullName evidence="2">Ricin B lectin domain-containing protein</fullName>
    </recommendedName>
</protein>
<evidence type="ECO:0000313" key="4">
    <source>
        <dbReference type="Proteomes" id="UP001501470"/>
    </source>
</evidence>
<dbReference type="RefSeq" id="WP_344506061.1">
    <property type="nucleotide sequence ID" value="NZ_BAAAQD010000014.1"/>
</dbReference>